<dbReference type="EMBL" id="LAZR01053584">
    <property type="protein sequence ID" value="KKK80433.1"/>
    <property type="molecule type" value="Genomic_DNA"/>
</dbReference>
<organism evidence="1">
    <name type="scientific">marine sediment metagenome</name>
    <dbReference type="NCBI Taxonomy" id="412755"/>
    <lineage>
        <taxon>unclassified sequences</taxon>
        <taxon>metagenomes</taxon>
        <taxon>ecological metagenomes</taxon>
    </lineage>
</organism>
<name>A0A0F8YG38_9ZZZZ</name>
<protein>
    <submittedName>
        <fullName evidence="1">Uncharacterized protein</fullName>
    </submittedName>
</protein>
<gene>
    <name evidence="1" type="ORF">LCGC14_2823570</name>
</gene>
<dbReference type="AlphaFoldDB" id="A0A0F8YG38"/>
<sequence>MTVHELLKKITSGILIVHFEEDSKTDAELELLLQRVLKLWLVERPIALHTLN</sequence>
<evidence type="ECO:0000313" key="1">
    <source>
        <dbReference type="EMBL" id="KKK80433.1"/>
    </source>
</evidence>
<reference evidence="1" key="1">
    <citation type="journal article" date="2015" name="Nature">
        <title>Complex archaea that bridge the gap between prokaryotes and eukaryotes.</title>
        <authorList>
            <person name="Spang A."/>
            <person name="Saw J.H."/>
            <person name="Jorgensen S.L."/>
            <person name="Zaremba-Niedzwiedzka K."/>
            <person name="Martijn J."/>
            <person name="Lind A.E."/>
            <person name="van Eijk R."/>
            <person name="Schleper C."/>
            <person name="Guy L."/>
            <person name="Ettema T.J."/>
        </authorList>
    </citation>
    <scope>NUCLEOTIDE SEQUENCE</scope>
</reference>
<comment type="caution">
    <text evidence="1">The sequence shown here is derived from an EMBL/GenBank/DDBJ whole genome shotgun (WGS) entry which is preliminary data.</text>
</comment>
<accession>A0A0F8YG38</accession>
<proteinExistence type="predicted"/>